<keyword evidence="5" id="KW-1185">Reference proteome</keyword>
<evidence type="ECO:0000256" key="1">
    <source>
        <dbReference type="SAM" id="Coils"/>
    </source>
</evidence>
<feature type="region of interest" description="Disordered" evidence="2">
    <location>
        <begin position="2688"/>
        <end position="2730"/>
    </location>
</feature>
<reference evidence="4 5" key="1">
    <citation type="journal article" date="2017" name="Int. J. Parasitol.">
        <title>The genome of the protozoan parasite Cystoisospora suis and a reverse vaccinology approach to identify vaccine candidates.</title>
        <authorList>
            <person name="Palmieri N."/>
            <person name="Shrestha A."/>
            <person name="Ruttkowski B."/>
            <person name="Beck T."/>
            <person name="Vogl C."/>
            <person name="Tomley F."/>
            <person name="Blake D.P."/>
            <person name="Joachim A."/>
        </authorList>
    </citation>
    <scope>NUCLEOTIDE SEQUENCE [LARGE SCALE GENOMIC DNA]</scope>
    <source>
        <strain evidence="4 5">Wien I</strain>
    </source>
</reference>
<gene>
    <name evidence="4" type="ORF">CSUI_007069</name>
</gene>
<proteinExistence type="predicted"/>
<feature type="signal peptide" evidence="3">
    <location>
        <begin position="1"/>
        <end position="38"/>
    </location>
</feature>
<feature type="compositionally biased region" description="Pro residues" evidence="2">
    <location>
        <begin position="2691"/>
        <end position="2716"/>
    </location>
</feature>
<feature type="chain" id="PRO_5012067185" evidence="3">
    <location>
        <begin position="39"/>
        <end position="2974"/>
    </location>
</feature>
<keyword evidence="1" id="KW-0175">Coiled coil</keyword>
<evidence type="ECO:0000256" key="3">
    <source>
        <dbReference type="SAM" id="SignalP"/>
    </source>
</evidence>
<dbReference type="GeneID" id="94430430"/>
<evidence type="ECO:0000313" key="5">
    <source>
        <dbReference type="Proteomes" id="UP000221165"/>
    </source>
</evidence>
<dbReference type="EMBL" id="MIGC01003645">
    <property type="protein sequence ID" value="PHJ19104.1"/>
    <property type="molecule type" value="Genomic_DNA"/>
</dbReference>
<comment type="caution">
    <text evidence="4">The sequence shown here is derived from an EMBL/GenBank/DDBJ whole genome shotgun (WGS) entry which is preliminary data.</text>
</comment>
<accession>A0A2C6KRW4</accession>
<evidence type="ECO:0000256" key="2">
    <source>
        <dbReference type="SAM" id="MobiDB-lite"/>
    </source>
</evidence>
<evidence type="ECO:0000313" key="4">
    <source>
        <dbReference type="EMBL" id="PHJ19104.1"/>
    </source>
</evidence>
<organism evidence="4 5">
    <name type="scientific">Cystoisospora suis</name>
    <dbReference type="NCBI Taxonomy" id="483139"/>
    <lineage>
        <taxon>Eukaryota</taxon>
        <taxon>Sar</taxon>
        <taxon>Alveolata</taxon>
        <taxon>Apicomplexa</taxon>
        <taxon>Conoidasida</taxon>
        <taxon>Coccidia</taxon>
        <taxon>Eucoccidiorida</taxon>
        <taxon>Eimeriorina</taxon>
        <taxon>Sarcocystidae</taxon>
        <taxon>Cystoisospora</taxon>
    </lineage>
</organism>
<dbReference type="RefSeq" id="XP_067920806.1">
    <property type="nucleotide sequence ID" value="XM_068067219.1"/>
</dbReference>
<dbReference type="Proteomes" id="UP000221165">
    <property type="component" value="Unassembled WGS sequence"/>
</dbReference>
<dbReference type="VEuPathDB" id="ToxoDB:CSUI_007069"/>
<feature type="coiled-coil region" evidence="1">
    <location>
        <begin position="1083"/>
        <end position="1120"/>
    </location>
</feature>
<keyword evidence="3" id="KW-0732">Signal</keyword>
<name>A0A2C6KRW4_9APIC</name>
<protein>
    <submittedName>
        <fullName evidence="4">Rhoptry neck protein ron8</fullName>
    </submittedName>
</protein>
<dbReference type="OrthoDB" id="345736at2759"/>
<sequence length="2974" mass="327882">MATRHFFSLCPGTRLIFFLLVFLISNLHFGHNLPVSQAQDPNPLGGEAPTGAVVKTAEAEAEGPMEFSFPADFLSFDDLKSAHSFVQTSTARAFDPESPEDIRDGVQLRVTFLQRGQYLVAEIMVIQENEMVAGFRVALQSRAQAALLQQLANLSMNPDLAFRVEWRGSGGGTGHLFIRMAVHLTASAYKPSVHFTLVLQHLGPGGQRQQTQISSRVPIEFIRAPGVDVGTLKQLIAQYAEPTGLLTGPGSFTIRRLYSMTHPQNAEVNEQNLVPWILRLLDTGGSLAIGGDLLRNAEFSTVLPERPANWNDVLNLRLGLDDAARRGEGLPEFVRGTPGYRSESLFLPTDGIQDASRLGDHQPDRLRNYFRRGGETGLNPETVGAHYAPLFGPGYDRANNPLLLLDMHGNPVYARPGLQQFVVGPGETDPNRLPDHMGGMILPGVKVRFAFPDGRAFEEYINPSRPWADFEHGWKPLMAKHKMRFPFREPGLVSITVNGKTYPLDPDFLSTYPSLLHLLAGLSQGDPSFSLDHVIFNFGDKVSSATPNSTWLPTLFVLEDIHDAGTPWCVFEYVIPLTDRGTVNIKEMLRKGRAAAESPKGCNLHEQNFKFSNVHRWGYVEQMEPLAISWRGALDYTGTKEECAELGDTLKKANLSGKRVAISFHAKHKLTAVPVTEEFGPDGTVIRSKPRKPVSTVVDFGENLDDILFHMQKPFQKQKVPTMLYPYISPPGQPAADGLDSEALGPTYYHRPKKVRMQMRPEIPLLHPYDTFTDGGGSHPNLAPLNIPIVAGPRQFLTPIRALRQWLNNQYPGSKLPFNLNKISDDDLEGLADFILFRLPDGRQVPLRHIFGPQLFSPDWSSKEPGRYQNLMDFLKSPKNILLTKNFRIVVTNPDGSQVPYEIHLEPGDTWQKTMKNFFDEHPDIDPKAVKLVLYDDQDQPLRQFDLNMDLYSTPYTEAVDQRFMKGLQITLETPTPIVSCYQVDPNAPDKCLILDMRRIFCGHINPGKMRARTWNQECTPEFLARATVDDIDASYITGPDDVRARSIRDLLASAKNSLKKRDPALAARLKIPIVDARQSARLNQLLEERTRLLIKADKTLAELDRLRQLKQEIKQLQRDGEMQWARLTGVTLSRVVNGQPVEERVPLNPRDFYMHDKLWKVFKYVAATHPGLKFEHIYNFVFEVMEETTRQQWKKQLAAARKAAKKEAKERKALVDVMFIGPDGGRLFTDIDVNIRGLSPDALEKLSKGERRNLINQLSKIYGIPKNFFIRRGGFPMMAVSGNRWTVTAMLGLRGGPDKKGLAPFLSNPQKFVDTLIKTGGLQPTDTVTVVFDDNTTRNVPLNSLLGEDLSHFRDIYFGWKKGAGQAQEEKKKAAEEKAAELPGIMRKFKLNIGRPANWKPLFSSWLQELVDLDLFNDAPIKISVKPEGGGKEIPCTFKTFGELLDALNNLDQVTQKCPGLSGLNTPFSFSLSIKGPQMSFFKLYNRSPSDEEKRRNTVVRPKFLHHILSLPDDAEVFFEYHKQKKTLTPDQLQQLKVLVQGLRPEESDDDVITKILRLLGYTDRDISRPGRLRFGIKQTPTTSEQRMLKEGSITVSIDDFEMGRRKITAPLTVREGDKVKLQAPAGMYYVHYTIFSNNSQQLNAPCGSKTGPEVSNATWGQACGWCNMRLADLAKLGSPVLTIKFVSSDKSQTIRGAQPVTTNVDGRPMVYDRRLPGEPPSSTGIPVPIFWNLIQQPGPQNIGPIFQEAEGTPDGGYTQKFNYFNPNPETWSPNLFAPRAGVFGPNTQANMNVQTNPEAMETGNAYPNPLRFGFGFPNWANSKNLAPQFNSMVAGIPPQDLNLYRVFIQVPKGNGRFYPCDGVDIRRFMQMTGEEIARACNIEPRFLSSPFGVYLLKATPSYVAGQPSFPIFFVDRQGQQHPSVAQWSHRPAEFFGPHLRGVSPADIVQLQFGPGVHCTLTQEEAMSLPTWDAVLQKCGLHVGAEKPAFVAAHITPMYATPNVKFRVPRELLQPILQAHGNVAPEVLFRELSLEEIVAMLLARAAPGLYHAGLKFNDGTDLPYSECPANLKILPPSQIHGLQQVYIEKAPAAAPGQPFSPGMFRGGNVPDTLRALNLPPETPYGDFVRVLNNRVRSPEGFTIPGTTQRVGGTPAAGQSPFIEVDFGADEVPPSAGQPGARSIWRPAFAGAYPDAMPMNQVIQDLRNPYLVFNTRTNPVYHVYGVASYGGPPFHEKHTSLDVNLQRLVNWMTSSMNIREPGGVLVDFIIDSRRCPFQMTAAQLLSFSVGDVLRHCGITDVENSHSIYAMGVPAPGYQAAGANPPQLIINGHNYGAPGAAPRDFQTLFGVPARPGAPPPQQDLQVSFRPGPGKPVVTGLVPHDLLPWLQAISDKHGQPGIAMVLNFLNQLHALADLPQGATISIDTRLVAPQPMQQLYAPGHVPQAGAWIGGGPGAQAYYAGPPPAGGAAPGPGAQYFVGGPGIELLQTPAANLPRNSVLRGVIGGFGGLPRSEFVLPFLPGQRDMPVQDLLRYYGVQPTAVQSLDVEQKPAQGNIQVRGGSIDFQPLTGPPFSVPVTSISSADKTTVDALLGRAGQTSGTLTAGADPERTLALKITILHAPDKMTKITTPVGVVSHFATFLSSLTLWKLLPPLININSVQSIRIKIVYANEFQAAAAKSLKCLTSSLQAPPAPVTPTPAPRTRPTPAPGTAPTPAPRTRSPAEQERAAAGAKFVPRLRSPTESPNAPNPNLVVAVKRGDEPTATMNLDQVVRGRPLRASTIEYALKGVIPSPTTWHRTFWGEMAPDGLTCRPTLEFPYQQWMQTTLGELPVPGNASCLLIQQLPRFKAGRDPSLFTLEYFYHNPVLVVTAPNKPRKLIFEEEIDPATMNQPLTTLLQSEGIDPATVANVLQCFSTNINAPAACPSNPFTVDASTVIPSAVAGESAFLKVTLKQPAPGSSFLQVLFGRRQLRAA</sequence>